<dbReference type="EMBL" id="KI546040">
    <property type="protein sequence ID" value="EST47550.1"/>
    <property type="molecule type" value="Genomic_DNA"/>
</dbReference>
<dbReference type="AlphaFoldDB" id="V6LSG8"/>
<reference evidence="1" key="1">
    <citation type="journal article" date="2014" name="PLoS Genet.">
        <title>The Genome of Spironucleus salmonicida Highlights a Fish Pathogen Adapted to Fluctuating Environments.</title>
        <authorList>
            <person name="Xu F."/>
            <person name="Jerlstrom-Hultqvist J."/>
            <person name="Einarsson E."/>
            <person name="Astvaldsson A."/>
            <person name="Svard S.G."/>
            <person name="Andersson J.O."/>
        </authorList>
    </citation>
    <scope>NUCLEOTIDE SEQUENCE</scope>
</reference>
<proteinExistence type="predicted"/>
<protein>
    <submittedName>
        <fullName evidence="1">Uncharacterized protein</fullName>
    </submittedName>
</protein>
<gene>
    <name evidence="1" type="ORF">SS50377_12533</name>
</gene>
<evidence type="ECO:0000313" key="1">
    <source>
        <dbReference type="EMBL" id="EST47550.1"/>
    </source>
</evidence>
<sequence length="167" mass="20340">MKLFDPAKDNLFGFYKNDTSRNLVQREDTDFFKYSIWCLKILSEQRKIVNIQTGFQNSDYLPNQTLVKKPLVGQQDFFLDRRALSYWGQYQQQYQLFILERNAEKDNKALMQNWNIYNFKFYHDEFSIQVLFIQQQTKQISTLRFKQICTKHILFILLQIINKRLQK</sequence>
<name>V6LSG8_9EUKA</name>
<accession>V6LSG8</accession>
<organism evidence="1">
    <name type="scientific">Spironucleus salmonicida</name>
    <dbReference type="NCBI Taxonomy" id="348837"/>
    <lineage>
        <taxon>Eukaryota</taxon>
        <taxon>Metamonada</taxon>
        <taxon>Diplomonadida</taxon>
        <taxon>Hexamitidae</taxon>
        <taxon>Hexamitinae</taxon>
        <taxon>Spironucleus</taxon>
    </lineage>
</organism>